<keyword evidence="2" id="KW-1185">Reference proteome</keyword>
<name>A0A0K2JHF3_SPIKU</name>
<dbReference type="RefSeq" id="WP_053391023.1">
    <property type="nucleotide sequence ID" value="NZ_CP010899.1"/>
</dbReference>
<dbReference type="PATRIC" id="fig|273035.7.peg.1182"/>
<dbReference type="EMBL" id="CP010899">
    <property type="protein sequence ID" value="ALA97847.1"/>
    <property type="molecule type" value="Genomic_DNA"/>
</dbReference>
<proteinExistence type="predicted"/>
<reference evidence="1 2" key="1">
    <citation type="journal article" date="2015" name="Genome Announc.">
        <title>Complete Genome Sequence of Spiroplasma kunkelii Strain CR2-3x, Causal Agent of Corn Stunt Disease in Zea mays L.</title>
        <authorList>
            <person name="Davis R.E."/>
            <person name="Shao J."/>
            <person name="Dally E.L."/>
            <person name="Zhao Y."/>
            <person name="Gasparich G.E."/>
            <person name="Gaynor B.J."/>
            <person name="Athey J.C."/>
            <person name="Harrison N.A."/>
            <person name="Donofrio N."/>
        </authorList>
    </citation>
    <scope>NUCLEOTIDE SEQUENCE [LARGE SCALE GENOMIC DNA]</scope>
    <source>
        <strain evidence="1 2">CR2-3x</strain>
    </source>
</reference>
<accession>A0A0K2JHF3</accession>
<evidence type="ECO:0000313" key="1">
    <source>
        <dbReference type="EMBL" id="ALA97847.1"/>
    </source>
</evidence>
<gene>
    <name evidence="1" type="ORF">SKUN_00960</name>
</gene>
<dbReference type="KEGG" id="skn:SKUN_00960"/>
<dbReference type="AlphaFoldDB" id="A0A0K2JHF3"/>
<evidence type="ECO:0000313" key="2">
    <source>
        <dbReference type="Proteomes" id="UP000062963"/>
    </source>
</evidence>
<dbReference type="Proteomes" id="UP000062963">
    <property type="component" value="Chromosome"/>
</dbReference>
<sequence>MKKKKYKHFILDERYKLKEYLECEIFKNKNGIPNYFKIGKVMNKSPNTIRLEAKKLKEEYDPEKAHKDYKRKRKKSIKYLIISKKVVNYIREILSKKIW</sequence>
<protein>
    <submittedName>
        <fullName evidence="1">Transposase of IS30 family protein</fullName>
    </submittedName>
</protein>
<organism evidence="1 2">
    <name type="scientific">Spiroplasma kunkelii CR2-3x</name>
    <dbReference type="NCBI Taxonomy" id="273035"/>
    <lineage>
        <taxon>Bacteria</taxon>
        <taxon>Bacillati</taxon>
        <taxon>Mycoplasmatota</taxon>
        <taxon>Mollicutes</taxon>
        <taxon>Entomoplasmatales</taxon>
        <taxon>Spiroplasmataceae</taxon>
        <taxon>Spiroplasma</taxon>
    </lineage>
</organism>
<dbReference type="OrthoDB" id="9968701at2"/>